<evidence type="ECO:0000313" key="1">
    <source>
        <dbReference type="EMBL" id="CAJ2505520.1"/>
    </source>
</evidence>
<sequence>MPAALSNKTITFGKGQETTATELLTLFGQIEPDMDARDVDIEKHTHTALMRTCKAIYKEATSSLYLANHIIIDRPFLTLWTDIVFHNLKHITTMILWIGQFEQRGYDWEMLIHQLCALPLDSLKSIQVYFQRPNHYPDAEEWFTGEGRGMLQAMEAMAKIRTVKTGIMSSLLHCGI</sequence>
<gene>
    <name evidence="1" type="ORF">KHLLAP_LOCUS5988</name>
</gene>
<protein>
    <submittedName>
        <fullName evidence="1">Uu.00g129140.m01.CDS01</fullName>
    </submittedName>
</protein>
<evidence type="ECO:0000313" key="2">
    <source>
        <dbReference type="Proteomes" id="UP001295740"/>
    </source>
</evidence>
<keyword evidence="2" id="KW-1185">Reference proteome</keyword>
<organism evidence="1 2">
    <name type="scientific">Anthostomella pinea</name>
    <dbReference type="NCBI Taxonomy" id="933095"/>
    <lineage>
        <taxon>Eukaryota</taxon>
        <taxon>Fungi</taxon>
        <taxon>Dikarya</taxon>
        <taxon>Ascomycota</taxon>
        <taxon>Pezizomycotina</taxon>
        <taxon>Sordariomycetes</taxon>
        <taxon>Xylariomycetidae</taxon>
        <taxon>Xylariales</taxon>
        <taxon>Xylariaceae</taxon>
        <taxon>Anthostomella</taxon>
    </lineage>
</organism>
<dbReference type="EMBL" id="CAUWAG010000007">
    <property type="protein sequence ID" value="CAJ2505520.1"/>
    <property type="molecule type" value="Genomic_DNA"/>
</dbReference>
<accession>A0AAI8YHY3</accession>
<dbReference type="AlphaFoldDB" id="A0AAI8YHY3"/>
<proteinExistence type="predicted"/>
<reference evidence="1" key="1">
    <citation type="submission" date="2023-10" db="EMBL/GenBank/DDBJ databases">
        <authorList>
            <person name="Hackl T."/>
        </authorList>
    </citation>
    <scope>NUCLEOTIDE SEQUENCE</scope>
</reference>
<comment type="caution">
    <text evidence="1">The sequence shown here is derived from an EMBL/GenBank/DDBJ whole genome shotgun (WGS) entry which is preliminary data.</text>
</comment>
<dbReference type="Proteomes" id="UP001295740">
    <property type="component" value="Unassembled WGS sequence"/>
</dbReference>
<name>A0AAI8YHY3_9PEZI</name>